<dbReference type="EMBL" id="CAUOFW020005724">
    <property type="protein sequence ID" value="CAK9171362.1"/>
    <property type="molecule type" value="Genomic_DNA"/>
</dbReference>
<name>A0ABC8TPH2_9AQUA</name>
<evidence type="ECO:0008006" key="9">
    <source>
        <dbReference type="Google" id="ProtNLM"/>
    </source>
</evidence>
<dbReference type="Proteomes" id="UP001642360">
    <property type="component" value="Unassembled WGS sequence"/>
</dbReference>
<evidence type="ECO:0000256" key="6">
    <source>
        <dbReference type="SAM" id="Phobius"/>
    </source>
</evidence>
<dbReference type="GO" id="GO:0016020">
    <property type="term" value="C:membrane"/>
    <property type="evidence" value="ECO:0007669"/>
    <property type="project" value="UniProtKB-SubCell"/>
</dbReference>
<keyword evidence="4 6" id="KW-1133">Transmembrane helix</keyword>
<protein>
    <recommendedName>
        <fullName evidence="9">Senescence-associated protein</fullName>
    </recommendedName>
</protein>
<reference evidence="7 8" key="1">
    <citation type="submission" date="2024-02" db="EMBL/GenBank/DDBJ databases">
        <authorList>
            <person name="Vignale AGUSTIN F."/>
            <person name="Sosa J E."/>
            <person name="Modenutti C."/>
        </authorList>
    </citation>
    <scope>NUCLEOTIDE SEQUENCE [LARGE SCALE GENOMIC DNA]</scope>
</reference>
<comment type="subcellular location">
    <subcellularLocation>
        <location evidence="1">Membrane</location>
    </subcellularLocation>
</comment>
<keyword evidence="5 6" id="KW-0472">Membrane</keyword>
<accession>A0ABC8TPH2</accession>
<evidence type="ECO:0000256" key="1">
    <source>
        <dbReference type="ARBA" id="ARBA00004370"/>
    </source>
</evidence>
<feature type="transmembrane region" description="Helical" evidence="6">
    <location>
        <begin position="93"/>
        <end position="111"/>
    </location>
</feature>
<dbReference type="PANTHER" id="PTHR32191">
    <property type="entry name" value="TETRASPANIN-8-RELATED"/>
    <property type="match status" value="1"/>
</dbReference>
<organism evidence="7 8">
    <name type="scientific">Ilex paraguariensis</name>
    <name type="common">yerba mate</name>
    <dbReference type="NCBI Taxonomy" id="185542"/>
    <lineage>
        <taxon>Eukaryota</taxon>
        <taxon>Viridiplantae</taxon>
        <taxon>Streptophyta</taxon>
        <taxon>Embryophyta</taxon>
        <taxon>Tracheophyta</taxon>
        <taxon>Spermatophyta</taxon>
        <taxon>Magnoliopsida</taxon>
        <taxon>eudicotyledons</taxon>
        <taxon>Gunneridae</taxon>
        <taxon>Pentapetalae</taxon>
        <taxon>asterids</taxon>
        <taxon>campanulids</taxon>
        <taxon>Aquifoliales</taxon>
        <taxon>Aquifoliaceae</taxon>
        <taxon>Ilex</taxon>
    </lineage>
</organism>
<gene>
    <name evidence="7" type="ORF">ILEXP_LOCUS40919</name>
</gene>
<evidence type="ECO:0000256" key="5">
    <source>
        <dbReference type="ARBA" id="ARBA00023136"/>
    </source>
</evidence>
<keyword evidence="3 6" id="KW-0812">Transmembrane</keyword>
<comment type="caution">
    <text evidence="7">The sequence shown here is derived from an EMBL/GenBank/DDBJ whole genome shotgun (WGS) entry which is preliminary data.</text>
</comment>
<evidence type="ECO:0000256" key="2">
    <source>
        <dbReference type="ARBA" id="ARBA00006840"/>
    </source>
</evidence>
<comment type="similarity">
    <text evidence="2">Belongs to the tetraspanin (TM4SF) family.</text>
</comment>
<evidence type="ECO:0000313" key="8">
    <source>
        <dbReference type="Proteomes" id="UP001642360"/>
    </source>
</evidence>
<evidence type="ECO:0000256" key="3">
    <source>
        <dbReference type="ARBA" id="ARBA00022692"/>
    </source>
</evidence>
<keyword evidence="8" id="KW-1185">Reference proteome</keyword>
<evidence type="ECO:0000313" key="7">
    <source>
        <dbReference type="EMBL" id="CAK9171362.1"/>
    </source>
</evidence>
<dbReference type="AlphaFoldDB" id="A0ABC8TPH2"/>
<sequence length="128" mass="14603">MAPPLLPRPLRHESLSPRSFSRFQWGCQASGCCKPSNDCNFTYVTPTNWTKTAATSTNQDCNAWDNDPDVLCYNCQSCKAGLLDNIKRDWKKVAVLNIIFLVFLIVVYSIGCCAFRNNREDNGWKRYP</sequence>
<evidence type="ECO:0000256" key="4">
    <source>
        <dbReference type="ARBA" id="ARBA00022989"/>
    </source>
</evidence>
<dbReference type="InterPro" id="IPR044991">
    <property type="entry name" value="TET_plant"/>
</dbReference>
<proteinExistence type="inferred from homology"/>